<gene>
    <name evidence="2" type="ORF">B9Z65_5332</name>
</gene>
<dbReference type="Proteomes" id="UP000243723">
    <property type="component" value="Unassembled WGS sequence"/>
</dbReference>
<feature type="region of interest" description="Disordered" evidence="1">
    <location>
        <begin position="161"/>
        <end position="210"/>
    </location>
</feature>
<protein>
    <submittedName>
        <fullName evidence="2">Uncharacterized protein</fullName>
    </submittedName>
</protein>
<accession>A0A2P7ZDR8</accession>
<feature type="region of interest" description="Disordered" evidence="1">
    <location>
        <begin position="1"/>
        <end position="51"/>
    </location>
</feature>
<feature type="compositionally biased region" description="Basic residues" evidence="1">
    <location>
        <begin position="199"/>
        <end position="210"/>
    </location>
</feature>
<evidence type="ECO:0000313" key="3">
    <source>
        <dbReference type="Proteomes" id="UP000243723"/>
    </source>
</evidence>
<keyword evidence="3" id="KW-1185">Reference proteome</keyword>
<sequence>MLSESSEESSGEEEPPFHNGAPTADGLGDSLDGMHDEQGTSKSGQGQWLRRARLLREKQELGLQDKGDDSFERLKQDVGPYWDCWKSARKMELEAAEASVSSTTGHAPLPVLQPTSPATISPITATNLWSSTTIIPAQSEKSPLTLPDVPTSSLPAQHIKDWNPFPDAKAHPAADHTLPTAHVPANDSRTAQASSIRLDRRKPKTKKRAKDKLLRDPMYAKEVMEVRKRTAFLGYTYRRMRGPVGWGEGGIEAFVFGKGMGEGGVAQGIGGRGEGPLEGLGFADGAVEGQEVGWGIGIGGFDGACDGQVTRRKGGRRKKGEKGGGRKGKGRVW</sequence>
<name>A0A2P7ZDR8_9PEZI</name>
<comment type="caution">
    <text evidence="2">The sequence shown here is derived from an EMBL/GenBank/DDBJ whole genome shotgun (WGS) entry which is preliminary data.</text>
</comment>
<feature type="compositionally biased region" description="Acidic residues" evidence="1">
    <location>
        <begin position="1"/>
        <end position="14"/>
    </location>
</feature>
<dbReference type="EMBL" id="NHZQ01000236">
    <property type="protein sequence ID" value="PSK46364.1"/>
    <property type="molecule type" value="Genomic_DNA"/>
</dbReference>
<reference evidence="2 3" key="1">
    <citation type="submission" date="2017-05" db="EMBL/GenBank/DDBJ databases">
        <title>Draft genome sequence of Elsinoe australis.</title>
        <authorList>
            <person name="Cheng Q."/>
        </authorList>
    </citation>
    <scope>NUCLEOTIDE SEQUENCE [LARGE SCALE GENOMIC DNA]</scope>
    <source>
        <strain evidence="2 3">NL1</strain>
    </source>
</reference>
<feature type="compositionally biased region" description="Basic residues" evidence="1">
    <location>
        <begin position="310"/>
        <end position="333"/>
    </location>
</feature>
<evidence type="ECO:0000313" key="2">
    <source>
        <dbReference type="EMBL" id="PSK46364.1"/>
    </source>
</evidence>
<organism evidence="2 3">
    <name type="scientific">Elsinoe australis</name>
    <dbReference type="NCBI Taxonomy" id="40998"/>
    <lineage>
        <taxon>Eukaryota</taxon>
        <taxon>Fungi</taxon>
        <taxon>Dikarya</taxon>
        <taxon>Ascomycota</taxon>
        <taxon>Pezizomycotina</taxon>
        <taxon>Dothideomycetes</taxon>
        <taxon>Dothideomycetidae</taxon>
        <taxon>Myriangiales</taxon>
        <taxon>Elsinoaceae</taxon>
        <taxon>Elsinoe</taxon>
    </lineage>
</organism>
<dbReference type="AlphaFoldDB" id="A0A2P7ZDR8"/>
<proteinExistence type="predicted"/>
<feature type="region of interest" description="Disordered" evidence="1">
    <location>
        <begin position="305"/>
        <end position="333"/>
    </location>
</feature>
<evidence type="ECO:0000256" key="1">
    <source>
        <dbReference type="SAM" id="MobiDB-lite"/>
    </source>
</evidence>